<dbReference type="Proteomes" id="UP000322165">
    <property type="component" value="Unassembled WGS sequence"/>
</dbReference>
<keyword evidence="2" id="KW-1185">Reference proteome</keyword>
<evidence type="ECO:0000313" key="2">
    <source>
        <dbReference type="Proteomes" id="UP000322165"/>
    </source>
</evidence>
<dbReference type="AlphaFoldDB" id="A0A5B2Z5Y6"/>
<name>A0A5B2Z5Y6_9GAMM</name>
<comment type="caution">
    <text evidence="1">The sequence shown here is derived from an EMBL/GenBank/DDBJ whole genome shotgun (WGS) entry which is preliminary data.</text>
</comment>
<gene>
    <name evidence="1" type="ORF">F0415_10145</name>
</gene>
<proteinExistence type="predicted"/>
<reference evidence="1 2" key="1">
    <citation type="submission" date="2019-09" db="EMBL/GenBank/DDBJ databases">
        <title>Arenimonas chukotkensis sp. nov., a bacterium isolated from Chukotka hot spring, Arctic region, Russia.</title>
        <authorList>
            <person name="Zayulina K.S."/>
            <person name="Prokofeva M.I."/>
            <person name="Elcheninov A.G."/>
            <person name="Novikov A."/>
            <person name="Kochetkova T.V."/>
            <person name="Kublanov I.V."/>
        </authorList>
    </citation>
    <scope>NUCLEOTIDE SEQUENCE [LARGE SCALE GENOMIC DNA]</scope>
    <source>
        <strain evidence="1 2">3729k</strain>
    </source>
</reference>
<sequence>MNHPARTGCPHIATVSFLSPECRPGSGPAKKHAGAGGGLTSDLAAARLGTRRLAPNPGEFQVSNKLAPETVDALIDKLANDDAFRAQFMANPRAATRSLGTADPAVESLPEAPIRRLADKEVFQRSGATIRQSLISSKFPFEPITLEINR</sequence>
<dbReference type="InterPro" id="IPR030976">
    <property type="entry name" value="Mod_pep_NH_fam"/>
</dbReference>
<dbReference type="NCBIfam" id="TIGR04509">
    <property type="entry name" value="mod_pep_NH_fam"/>
    <property type="match status" value="1"/>
</dbReference>
<protein>
    <submittedName>
        <fullName evidence="1">Putative modified peptide</fullName>
    </submittedName>
</protein>
<dbReference type="EMBL" id="VUOD01000008">
    <property type="protein sequence ID" value="KAA2284248.1"/>
    <property type="molecule type" value="Genomic_DNA"/>
</dbReference>
<accession>A0A5B2Z5Y6</accession>
<evidence type="ECO:0000313" key="1">
    <source>
        <dbReference type="EMBL" id="KAA2284248.1"/>
    </source>
</evidence>
<reference evidence="1 2" key="2">
    <citation type="submission" date="2019-09" db="EMBL/GenBank/DDBJ databases">
        <authorList>
            <person name="Mazur A."/>
        </authorList>
    </citation>
    <scope>NUCLEOTIDE SEQUENCE [LARGE SCALE GENOMIC DNA]</scope>
    <source>
        <strain evidence="1 2">3729k</strain>
    </source>
</reference>
<organism evidence="1 2">
    <name type="scientific">Arenimonas fontis</name>
    <dbReference type="NCBI Taxonomy" id="2608255"/>
    <lineage>
        <taxon>Bacteria</taxon>
        <taxon>Pseudomonadati</taxon>
        <taxon>Pseudomonadota</taxon>
        <taxon>Gammaproteobacteria</taxon>
        <taxon>Lysobacterales</taxon>
        <taxon>Lysobacteraceae</taxon>
        <taxon>Arenimonas</taxon>
    </lineage>
</organism>